<accession>A0ABM1UH02</accession>
<reference evidence="3" key="1">
    <citation type="submission" date="2025-08" db="UniProtKB">
        <authorList>
            <consortium name="RefSeq"/>
        </authorList>
    </citation>
    <scope>IDENTIFICATION</scope>
</reference>
<dbReference type="GeneID" id="113457556"/>
<feature type="compositionally biased region" description="Acidic residues" evidence="1">
    <location>
        <begin position="162"/>
        <end position="172"/>
    </location>
</feature>
<evidence type="ECO:0000313" key="2">
    <source>
        <dbReference type="Proteomes" id="UP000694915"/>
    </source>
</evidence>
<keyword evidence="2" id="KW-1185">Reference proteome</keyword>
<feature type="region of interest" description="Disordered" evidence="1">
    <location>
        <begin position="67"/>
        <end position="172"/>
    </location>
</feature>
<dbReference type="Proteomes" id="UP000694915">
    <property type="component" value="Linkage group LG2"/>
</dbReference>
<dbReference type="RefSeq" id="XP_026641264.1">
    <property type="nucleotide sequence ID" value="XM_026785463.1"/>
</dbReference>
<evidence type="ECO:0000313" key="3">
    <source>
        <dbReference type="RefSeq" id="XP_026641264.1"/>
    </source>
</evidence>
<name>A0ABM1UH02_MICOH</name>
<evidence type="ECO:0000256" key="1">
    <source>
        <dbReference type="SAM" id="MobiDB-lite"/>
    </source>
</evidence>
<feature type="compositionally biased region" description="Polar residues" evidence="1">
    <location>
        <begin position="100"/>
        <end position="119"/>
    </location>
</feature>
<organism evidence="2 3">
    <name type="scientific">Microtus ochrogaster</name>
    <name type="common">Prairie vole</name>
    <dbReference type="NCBI Taxonomy" id="79684"/>
    <lineage>
        <taxon>Eukaryota</taxon>
        <taxon>Metazoa</taxon>
        <taxon>Chordata</taxon>
        <taxon>Craniata</taxon>
        <taxon>Vertebrata</taxon>
        <taxon>Euteleostomi</taxon>
        <taxon>Mammalia</taxon>
        <taxon>Eutheria</taxon>
        <taxon>Euarchontoglires</taxon>
        <taxon>Glires</taxon>
        <taxon>Rodentia</taxon>
        <taxon>Myomorpha</taxon>
        <taxon>Muroidea</taxon>
        <taxon>Cricetidae</taxon>
        <taxon>Arvicolinae</taxon>
        <taxon>Microtus</taxon>
    </lineage>
</organism>
<feature type="compositionally biased region" description="Pro residues" evidence="1">
    <location>
        <begin position="134"/>
        <end position="144"/>
    </location>
</feature>
<proteinExistence type="predicted"/>
<sequence>MRRGGSGDGGGDWGSSGLKAAGAALPAHLTAGLVRCPRAWAWGGAHCAPPPALWVAGSPELCLLPVFPQPPPPSPGTKRLRGGAEPAALALASGDGRAPSSDSSGQPPIRPQGSQSPCLASSGRLPPDQEPFWVPHPPPPPGLPPCAQLHTPPLRSRGELDPLQESDTEACS</sequence>
<gene>
    <name evidence="3" type="primary">LOC113457556</name>
</gene>
<protein>
    <submittedName>
        <fullName evidence="3">Basic proline-rich protein-like</fullName>
    </submittedName>
</protein>